<dbReference type="Proteomes" id="UP001501237">
    <property type="component" value="Unassembled WGS sequence"/>
</dbReference>
<proteinExistence type="inferred from homology"/>
<dbReference type="EMBL" id="BAAAUV010000035">
    <property type="protein sequence ID" value="GAA3238449.1"/>
    <property type="molecule type" value="Genomic_DNA"/>
</dbReference>
<evidence type="ECO:0000313" key="6">
    <source>
        <dbReference type="Proteomes" id="UP001501237"/>
    </source>
</evidence>
<organism evidence="5 6">
    <name type="scientific">Actinocorallia longicatena</name>
    <dbReference type="NCBI Taxonomy" id="111803"/>
    <lineage>
        <taxon>Bacteria</taxon>
        <taxon>Bacillati</taxon>
        <taxon>Actinomycetota</taxon>
        <taxon>Actinomycetes</taxon>
        <taxon>Streptosporangiales</taxon>
        <taxon>Thermomonosporaceae</taxon>
        <taxon>Actinocorallia</taxon>
    </lineage>
</organism>
<dbReference type="PANTHER" id="PTHR33744:SF17">
    <property type="entry name" value="CONSERVED PROTEIN"/>
    <property type="match status" value="1"/>
</dbReference>
<feature type="domain" description="PucR C-terminal helix-turn-helix" evidence="3">
    <location>
        <begin position="470"/>
        <end position="527"/>
    </location>
</feature>
<accession>A0ABP6QM82</accession>
<dbReference type="RefSeq" id="WP_344838171.1">
    <property type="nucleotide sequence ID" value="NZ_BAAAUV010000035.1"/>
</dbReference>
<name>A0ABP6QM82_9ACTN</name>
<gene>
    <name evidence="5" type="ORF">GCM10010468_73960</name>
</gene>
<evidence type="ECO:0000259" key="3">
    <source>
        <dbReference type="Pfam" id="PF13556"/>
    </source>
</evidence>
<evidence type="ECO:0000313" key="5">
    <source>
        <dbReference type="EMBL" id="GAA3238449.1"/>
    </source>
</evidence>
<sequence>MATGLKRVLEDLGSTVLGVTALPGEPAGQVTGVHIYDPLDEMLVAPGGLLLGIGVEGEETIAALLGRLGGFGAAGLVVKSLSPPGPELQARVRETGVALLGLTRAASWAQIAALLRSLLAEGEVGETEHETDLFSVANAVCELLGAPVTIEDRSSRVLAYSMRQEEADEYRVETILGRQVPERFVQLYEEMGFFRRLYQSREPLFLDVEGMLPRVAIAVRAGDEILGSMWAAVHEPLSAGRSAAFADAAKIVALHLLRQRTGADAQRRLRADLLATVLAGGDQAAEAAARLDLATSRVCVLAARLTREPRDDDGSPPDEPRRFDVARAESERQRFCDALALHIGAIHPKASAALVGTIAYAVLPLPGDEARAVQVAEDFLARVGGRHAANIGVGRPAGSITEIARSRDDADRTLRVLRSRRATGTAASFRDVHFDSLLLQLGDLVIAQEQPPTGAYERLSTHDADNGSDLLPTLAAYLDAFGNINEAAAAVQIHPNTFRYRLRRISEISGLDLTDPRARLEVMLQLRMYEPGGLSGSTGNAHRLGRSDDADHGRSPRV</sequence>
<protein>
    <submittedName>
        <fullName evidence="5">Helix-turn-helix domain-containing protein</fullName>
    </submittedName>
</protein>
<dbReference type="Gene3D" id="1.10.10.2840">
    <property type="entry name" value="PucR C-terminal helix-turn-helix domain"/>
    <property type="match status" value="1"/>
</dbReference>
<evidence type="ECO:0000256" key="1">
    <source>
        <dbReference type="ARBA" id="ARBA00006754"/>
    </source>
</evidence>
<dbReference type="PANTHER" id="PTHR33744">
    <property type="entry name" value="CARBOHYDRATE DIACID REGULATOR"/>
    <property type="match status" value="1"/>
</dbReference>
<dbReference type="InterPro" id="IPR042070">
    <property type="entry name" value="PucR_C-HTH_sf"/>
</dbReference>
<dbReference type="Pfam" id="PF13556">
    <property type="entry name" value="HTH_30"/>
    <property type="match status" value="1"/>
</dbReference>
<feature type="region of interest" description="Disordered" evidence="2">
    <location>
        <begin position="533"/>
        <end position="558"/>
    </location>
</feature>
<dbReference type="InterPro" id="IPR025736">
    <property type="entry name" value="PucR_C-HTH_dom"/>
</dbReference>
<comment type="similarity">
    <text evidence="1">Belongs to the CdaR family.</text>
</comment>
<keyword evidence="6" id="KW-1185">Reference proteome</keyword>
<evidence type="ECO:0000256" key="2">
    <source>
        <dbReference type="SAM" id="MobiDB-lite"/>
    </source>
</evidence>
<comment type="caution">
    <text evidence="5">The sequence shown here is derived from an EMBL/GenBank/DDBJ whole genome shotgun (WGS) entry which is preliminary data.</text>
</comment>
<feature type="compositionally biased region" description="Basic and acidic residues" evidence="2">
    <location>
        <begin position="545"/>
        <end position="558"/>
    </location>
</feature>
<dbReference type="Pfam" id="PF17853">
    <property type="entry name" value="GGDEF_2"/>
    <property type="match status" value="1"/>
</dbReference>
<reference evidence="6" key="1">
    <citation type="journal article" date="2019" name="Int. J. Syst. Evol. Microbiol.">
        <title>The Global Catalogue of Microorganisms (GCM) 10K type strain sequencing project: providing services to taxonomists for standard genome sequencing and annotation.</title>
        <authorList>
            <consortium name="The Broad Institute Genomics Platform"/>
            <consortium name="The Broad Institute Genome Sequencing Center for Infectious Disease"/>
            <person name="Wu L."/>
            <person name="Ma J."/>
        </authorList>
    </citation>
    <scope>NUCLEOTIDE SEQUENCE [LARGE SCALE GENOMIC DNA]</scope>
    <source>
        <strain evidence="6">JCM 9377</strain>
    </source>
</reference>
<dbReference type="InterPro" id="IPR041522">
    <property type="entry name" value="CdaR_GGDEF"/>
</dbReference>
<dbReference type="InterPro" id="IPR051448">
    <property type="entry name" value="CdaR-like_regulators"/>
</dbReference>
<evidence type="ECO:0000259" key="4">
    <source>
        <dbReference type="Pfam" id="PF17853"/>
    </source>
</evidence>
<feature type="domain" description="CdaR GGDEF-like" evidence="4">
    <location>
        <begin position="287"/>
        <end position="416"/>
    </location>
</feature>